<dbReference type="Proteomes" id="UP000031166">
    <property type="component" value="Unassembled WGS sequence"/>
</dbReference>
<evidence type="ECO:0000256" key="1">
    <source>
        <dbReference type="SAM" id="Phobius"/>
    </source>
</evidence>
<feature type="transmembrane region" description="Helical" evidence="1">
    <location>
        <begin position="204"/>
        <end position="232"/>
    </location>
</feature>
<feature type="transmembrane region" description="Helical" evidence="1">
    <location>
        <begin position="55"/>
        <end position="80"/>
    </location>
</feature>
<keyword evidence="1" id="KW-0812">Transmembrane</keyword>
<feature type="transmembrane region" description="Helical" evidence="1">
    <location>
        <begin position="100"/>
        <end position="120"/>
    </location>
</feature>
<comment type="caution">
    <text evidence="2">The sequence shown here is derived from an EMBL/GenBank/DDBJ whole genome shotgun (WGS) entry which is preliminary data.</text>
</comment>
<keyword evidence="1" id="KW-1133">Transmembrane helix</keyword>
<proteinExistence type="predicted"/>
<organism evidence="2 3">
    <name type="scientific">Brevundimonas nasdae</name>
    <dbReference type="NCBI Taxonomy" id="172043"/>
    <lineage>
        <taxon>Bacteria</taxon>
        <taxon>Pseudomonadati</taxon>
        <taxon>Pseudomonadota</taxon>
        <taxon>Alphaproteobacteria</taxon>
        <taxon>Caulobacterales</taxon>
        <taxon>Caulobacteraceae</taxon>
        <taxon>Brevundimonas</taxon>
    </lineage>
</organism>
<evidence type="ECO:0000313" key="2">
    <source>
        <dbReference type="EMBL" id="KIC57820.1"/>
    </source>
</evidence>
<gene>
    <name evidence="2" type="ORF">RM53_09365</name>
</gene>
<name>A0A0B4D0K9_9CAUL</name>
<reference evidence="2 3" key="1">
    <citation type="submission" date="2014-12" db="EMBL/GenBank/DDBJ databases">
        <title>Genome sequencing of Brevundimonas nasdae TPW30.</title>
        <authorList>
            <person name="Tan P.W."/>
            <person name="Chan K.-G."/>
        </authorList>
    </citation>
    <scope>NUCLEOTIDE SEQUENCE [LARGE SCALE GENOMIC DNA]</scope>
    <source>
        <strain evidence="2 3">TPW30</strain>
    </source>
</reference>
<keyword evidence="1" id="KW-0472">Membrane</keyword>
<evidence type="ECO:0000313" key="3">
    <source>
        <dbReference type="Proteomes" id="UP000031166"/>
    </source>
</evidence>
<feature type="transmembrane region" description="Helical" evidence="1">
    <location>
        <begin position="177"/>
        <end position="198"/>
    </location>
</feature>
<feature type="transmembrane region" description="Helical" evidence="1">
    <location>
        <begin position="27"/>
        <end position="43"/>
    </location>
</feature>
<dbReference type="EMBL" id="JWSY01000015">
    <property type="protein sequence ID" value="KIC57820.1"/>
    <property type="molecule type" value="Genomic_DNA"/>
</dbReference>
<feature type="transmembrane region" description="Helical" evidence="1">
    <location>
        <begin position="125"/>
        <end position="145"/>
    </location>
</feature>
<accession>A0A0B4D0K9</accession>
<feature type="transmembrane region" description="Helical" evidence="1">
    <location>
        <begin position="151"/>
        <end position="170"/>
    </location>
</feature>
<protein>
    <submittedName>
        <fullName evidence="2">Uncharacterized protein</fullName>
    </submittedName>
</protein>
<dbReference type="AlphaFoldDB" id="A0A0B4D0K9"/>
<sequence length="252" mass="26932">MLLLAPVVLLAFWPAYFGVLPSASFAFHAHGMTATIWLALIGFQSWSAHQPDRRLHLAAGLAVFAVVPLFAGAAVLVLHSMATKFALRTDPFYAALGARLALHDIISTFVLIALVCTALARRRNIAVHAACLLSTAILVLPPVIARLPIPRFFHSGKLIALTLALVAAWAEPRGRWPFLLVAGIMIVQIAVFETIAASTPWAQIMVSFSTLAVAPFAIAAMAATLAALILAWRRVPPRRSPVRPSGATAELA</sequence>